<dbReference type="EMBL" id="BOPG01000003">
    <property type="protein sequence ID" value="GIJ52946.1"/>
    <property type="molecule type" value="Genomic_DNA"/>
</dbReference>
<protein>
    <submittedName>
        <fullName evidence="1">Uncharacterized protein</fullName>
    </submittedName>
</protein>
<gene>
    <name evidence="1" type="ORF">Vau01_004620</name>
</gene>
<keyword evidence="2" id="KW-1185">Reference proteome</keyword>
<accession>A0A8J4DWX2</accession>
<sequence length="78" mass="8536">METEIAVVHTLDLLPLAASSASRGGELACYGEQIPPRRRRISTTVRMRSKLSFSSTMCALFPATETPKGRRFPDAPSI</sequence>
<proteinExistence type="predicted"/>
<dbReference type="Proteomes" id="UP000612585">
    <property type="component" value="Unassembled WGS sequence"/>
</dbReference>
<dbReference type="AlphaFoldDB" id="A0A8J4DWX2"/>
<evidence type="ECO:0000313" key="2">
    <source>
        <dbReference type="Proteomes" id="UP000612585"/>
    </source>
</evidence>
<organism evidence="1 2">
    <name type="scientific">Virgisporangium aurantiacum</name>
    <dbReference type="NCBI Taxonomy" id="175570"/>
    <lineage>
        <taxon>Bacteria</taxon>
        <taxon>Bacillati</taxon>
        <taxon>Actinomycetota</taxon>
        <taxon>Actinomycetes</taxon>
        <taxon>Micromonosporales</taxon>
        <taxon>Micromonosporaceae</taxon>
        <taxon>Virgisporangium</taxon>
    </lineage>
</organism>
<reference evidence="1" key="1">
    <citation type="submission" date="2021-01" db="EMBL/GenBank/DDBJ databases">
        <title>Whole genome shotgun sequence of Virgisporangium aurantiacum NBRC 16421.</title>
        <authorList>
            <person name="Komaki H."/>
            <person name="Tamura T."/>
        </authorList>
    </citation>
    <scope>NUCLEOTIDE SEQUENCE</scope>
    <source>
        <strain evidence="1">NBRC 16421</strain>
    </source>
</reference>
<name>A0A8J4DWX2_9ACTN</name>
<comment type="caution">
    <text evidence="1">The sequence shown here is derived from an EMBL/GenBank/DDBJ whole genome shotgun (WGS) entry which is preliminary data.</text>
</comment>
<evidence type="ECO:0000313" key="1">
    <source>
        <dbReference type="EMBL" id="GIJ52946.1"/>
    </source>
</evidence>